<evidence type="ECO:0000256" key="1">
    <source>
        <dbReference type="ARBA" id="ARBA00001946"/>
    </source>
</evidence>
<keyword evidence="7" id="KW-0378">Hydrolase</keyword>
<dbReference type="GO" id="GO:0004540">
    <property type="term" value="F:RNA nuclease activity"/>
    <property type="evidence" value="ECO:0007669"/>
    <property type="project" value="InterPro"/>
</dbReference>
<keyword evidence="8" id="KW-0460">Magnesium</keyword>
<protein>
    <submittedName>
        <fullName evidence="12">Rne/Rng family ribonuclease</fullName>
    </submittedName>
</protein>
<dbReference type="GO" id="GO:0004519">
    <property type="term" value="F:endonuclease activity"/>
    <property type="evidence" value="ECO:0007669"/>
    <property type="project" value="UniProtKB-KW"/>
</dbReference>
<keyword evidence="6" id="KW-0255">Endonuclease</keyword>
<dbReference type="PROSITE" id="PS50126">
    <property type="entry name" value="S1"/>
    <property type="match status" value="1"/>
</dbReference>
<dbReference type="GO" id="GO:0016787">
    <property type="term" value="F:hydrolase activity"/>
    <property type="evidence" value="ECO:0007669"/>
    <property type="project" value="UniProtKB-KW"/>
</dbReference>
<dbReference type="Proteomes" id="UP000012589">
    <property type="component" value="Unassembled WGS sequence"/>
</dbReference>
<evidence type="ECO:0000256" key="3">
    <source>
        <dbReference type="ARBA" id="ARBA00022519"/>
    </source>
</evidence>
<dbReference type="GO" id="GO:0003723">
    <property type="term" value="F:RNA binding"/>
    <property type="evidence" value="ECO:0007669"/>
    <property type="project" value="UniProtKB-KW"/>
</dbReference>
<keyword evidence="13" id="KW-1185">Reference proteome</keyword>
<evidence type="ECO:0000256" key="4">
    <source>
        <dbReference type="ARBA" id="ARBA00022722"/>
    </source>
</evidence>
<feature type="domain" description="S1 motif" evidence="11">
    <location>
        <begin position="48"/>
        <end position="122"/>
    </location>
</feature>
<name>N2A8N1_9FIRM</name>
<evidence type="ECO:0000259" key="11">
    <source>
        <dbReference type="PROSITE" id="PS50126"/>
    </source>
</evidence>
<comment type="caution">
    <text evidence="12">The sequence shown here is derived from an EMBL/GenBank/DDBJ whole genome shotgun (WGS) entry which is preliminary data.</text>
</comment>
<dbReference type="InterPro" id="IPR003029">
    <property type="entry name" value="S1_domain"/>
</dbReference>
<evidence type="ECO:0000256" key="5">
    <source>
        <dbReference type="ARBA" id="ARBA00022723"/>
    </source>
</evidence>
<dbReference type="Gene3D" id="2.40.50.140">
    <property type="entry name" value="Nucleic acid-binding proteins"/>
    <property type="match status" value="1"/>
</dbReference>
<keyword evidence="3" id="KW-0997">Cell inner membrane</keyword>
<evidence type="ECO:0000256" key="10">
    <source>
        <dbReference type="ARBA" id="ARBA00023136"/>
    </source>
</evidence>
<keyword evidence="5" id="KW-0479">Metal-binding</keyword>
<sequence>MNKLLITSEQLVNPLNNQTARYRICAVYEGDRMAEVELHRTDNETILNHIYIGRVKNVAENLHAAFVEIAGGKVCYLPLEDLKQPLFTKKTSKKPIAAGDELVVQIAKEAVKTKDPVATTNLSFSGAYVVLTSADRRIGISSKISGQERTRLQTLARKLLAVETENTNTGFGIIFRTNAAQAEEAVIREEYLQLKAAYETLTAHAPFGTVYSCLYKERPFYLKMLMDADKSALAEIVTDEKQVWEELKAVDCGNAAIRFYEDRLLPLAKLYHVAGQIEAALKPRVWLKSGANIVIEPTEALTVIDVNSGKNVAGKEKQSNHYKINLEAAKELAFQLRLRNLSGMIIVDFIDLYDAQLNQELMTYLRSCLSKDSVPARPVDMTKLGLVEITRKKKKKPLAEQLGI</sequence>
<dbReference type="GO" id="GO:0046872">
    <property type="term" value="F:metal ion binding"/>
    <property type="evidence" value="ECO:0007669"/>
    <property type="project" value="UniProtKB-KW"/>
</dbReference>
<dbReference type="eggNOG" id="COG1530">
    <property type="taxonomic scope" value="Bacteria"/>
</dbReference>
<dbReference type="InterPro" id="IPR004659">
    <property type="entry name" value="RNase_E/G"/>
</dbReference>
<dbReference type="PATRIC" id="fig|1235802.3.peg.4074"/>
<dbReference type="STRING" id="1235802.C823_03853"/>
<dbReference type="PANTHER" id="PTHR30001">
    <property type="entry name" value="RIBONUCLEASE"/>
    <property type="match status" value="1"/>
</dbReference>
<dbReference type="GO" id="GO:0006364">
    <property type="term" value="P:rRNA processing"/>
    <property type="evidence" value="ECO:0007669"/>
    <property type="project" value="TreeGrafter"/>
</dbReference>
<gene>
    <name evidence="12" type="ORF">C823_03853</name>
</gene>
<dbReference type="CDD" id="cd04453">
    <property type="entry name" value="S1_RNase_E"/>
    <property type="match status" value="1"/>
</dbReference>
<dbReference type="EMBL" id="AQFT01000117">
    <property type="protein sequence ID" value="EMZ22808.1"/>
    <property type="molecule type" value="Genomic_DNA"/>
</dbReference>
<proteinExistence type="predicted"/>
<evidence type="ECO:0000256" key="9">
    <source>
        <dbReference type="ARBA" id="ARBA00022884"/>
    </source>
</evidence>
<comment type="cofactor">
    <cofactor evidence="1">
        <name>Mg(2+)</name>
        <dbReference type="ChEBI" id="CHEBI:18420"/>
    </cofactor>
</comment>
<evidence type="ECO:0000256" key="8">
    <source>
        <dbReference type="ARBA" id="ARBA00022842"/>
    </source>
</evidence>
<dbReference type="HOGENOM" id="CLU_003468_5_3_9"/>
<evidence type="ECO:0000256" key="6">
    <source>
        <dbReference type="ARBA" id="ARBA00022759"/>
    </source>
</evidence>
<accession>N2A8N1</accession>
<keyword evidence="4" id="KW-0540">Nuclease</keyword>
<dbReference type="AlphaFoldDB" id="N2A8N1"/>
<dbReference type="InterPro" id="IPR019307">
    <property type="entry name" value="RNA-bd_AU-1/RNase_E/G"/>
</dbReference>
<reference evidence="12 13" key="1">
    <citation type="journal article" date="2014" name="Genome Announc.">
        <title>Draft genome sequences of the altered schaedler flora, a defined bacterial community from gnotobiotic mice.</title>
        <authorList>
            <person name="Wannemuehler M.J."/>
            <person name="Overstreet A.M."/>
            <person name="Ward D.V."/>
            <person name="Phillips G.J."/>
        </authorList>
    </citation>
    <scope>NUCLEOTIDE SEQUENCE [LARGE SCALE GENOMIC DNA]</scope>
    <source>
        <strain evidence="12 13">ASF492</strain>
    </source>
</reference>
<dbReference type="SUPFAM" id="SSF50249">
    <property type="entry name" value="Nucleic acid-binding proteins"/>
    <property type="match status" value="1"/>
</dbReference>
<keyword evidence="10" id="KW-0472">Membrane</keyword>
<dbReference type="PANTHER" id="PTHR30001:SF1">
    <property type="entry name" value="RIBONUCLEASE E_G-LIKE PROTEIN, CHLOROPLASTIC"/>
    <property type="match status" value="1"/>
</dbReference>
<evidence type="ECO:0000256" key="7">
    <source>
        <dbReference type="ARBA" id="ARBA00022801"/>
    </source>
</evidence>
<dbReference type="InterPro" id="IPR012340">
    <property type="entry name" value="NA-bd_OB-fold"/>
</dbReference>
<evidence type="ECO:0000256" key="2">
    <source>
        <dbReference type="ARBA" id="ARBA00022475"/>
    </source>
</evidence>
<organism evidence="12 13">
    <name type="scientific">Eubacterium plexicaudatum ASF492</name>
    <dbReference type="NCBI Taxonomy" id="1235802"/>
    <lineage>
        <taxon>Bacteria</taxon>
        <taxon>Bacillati</taxon>
        <taxon>Bacillota</taxon>
        <taxon>Clostridia</taxon>
        <taxon>Eubacteriales</taxon>
        <taxon>Eubacteriaceae</taxon>
        <taxon>Eubacterium</taxon>
    </lineage>
</organism>
<evidence type="ECO:0000313" key="13">
    <source>
        <dbReference type="Proteomes" id="UP000012589"/>
    </source>
</evidence>
<keyword evidence="9" id="KW-0694">RNA-binding</keyword>
<dbReference type="Pfam" id="PF10150">
    <property type="entry name" value="RNase_E_G"/>
    <property type="match status" value="1"/>
</dbReference>
<dbReference type="GO" id="GO:0005737">
    <property type="term" value="C:cytoplasm"/>
    <property type="evidence" value="ECO:0007669"/>
    <property type="project" value="TreeGrafter"/>
</dbReference>
<keyword evidence="2" id="KW-1003">Cell membrane</keyword>
<evidence type="ECO:0000313" key="12">
    <source>
        <dbReference type="EMBL" id="EMZ22808.1"/>
    </source>
</evidence>